<dbReference type="CDD" id="cd03590">
    <property type="entry name" value="CLECT_DC-SIGN_like"/>
    <property type="match status" value="1"/>
</dbReference>
<dbReference type="GO" id="GO:0030246">
    <property type="term" value="F:carbohydrate binding"/>
    <property type="evidence" value="ECO:0007669"/>
    <property type="project" value="UniProtKB-KW"/>
</dbReference>
<sequence>MEEIYLNIEYEKSKISSRPSRTHPGPRSSESRSHGAVVLSLGLLSVFLLAGLIGLGVHYHNSVGGSTADLSTIKANLTERLRASEDKLSSVSLERDLLKASLINLTEEMDRLQRWSKQKKTCPKGWRMFSCSCYLLSTRSGSWEESRKDCRDKGADLVIIDSLQEQKFISSIVTHRTWIGLSDGDDEGTWKWVDGTPLTEAYWYRPPDNGGGDPQWGEEDCAEIVVGRNAKGNWNDVRCDNSLHWICENLV</sequence>
<dbReference type="InterPro" id="IPR016187">
    <property type="entry name" value="CTDL_fold"/>
</dbReference>
<dbReference type="Pfam" id="PF00059">
    <property type="entry name" value="Lectin_C"/>
    <property type="match status" value="1"/>
</dbReference>
<dbReference type="SUPFAM" id="SSF56436">
    <property type="entry name" value="C-type lectin-like"/>
    <property type="match status" value="1"/>
</dbReference>
<feature type="domain" description="C-type lectin" evidence="4">
    <location>
        <begin position="129"/>
        <end position="248"/>
    </location>
</feature>
<keyword evidence="3" id="KW-0472">Membrane</keyword>
<name>A0AAW1G630_ZOAVI</name>
<dbReference type="InterPro" id="IPR050111">
    <property type="entry name" value="C-type_lectin/snaclec_domain"/>
</dbReference>
<reference evidence="5 6" key="1">
    <citation type="journal article" date="2024" name="Genome Biol. Evol.">
        <title>Chromosome-level genome assembly of the viviparous eelpout Zoarces viviparus.</title>
        <authorList>
            <person name="Fuhrmann N."/>
            <person name="Brasseur M.V."/>
            <person name="Bakowski C.E."/>
            <person name="Podsiadlowski L."/>
            <person name="Prost S."/>
            <person name="Krehenwinkel H."/>
            <person name="Mayer C."/>
        </authorList>
    </citation>
    <scope>NUCLEOTIDE SEQUENCE [LARGE SCALE GENOMIC DNA]</scope>
    <source>
        <strain evidence="5">NO-MEL_2022_Ind0_liver</strain>
    </source>
</reference>
<keyword evidence="1" id="KW-0430">Lectin</keyword>
<dbReference type="PROSITE" id="PS50041">
    <property type="entry name" value="C_TYPE_LECTIN_2"/>
    <property type="match status" value="1"/>
</dbReference>
<feature type="transmembrane region" description="Helical" evidence="3">
    <location>
        <begin position="36"/>
        <end position="59"/>
    </location>
</feature>
<keyword evidence="2" id="KW-1015">Disulfide bond</keyword>
<comment type="caution">
    <text evidence="5">The sequence shown here is derived from an EMBL/GenBank/DDBJ whole genome shotgun (WGS) entry which is preliminary data.</text>
</comment>
<dbReference type="AlphaFoldDB" id="A0AAW1G630"/>
<keyword evidence="6" id="KW-1185">Reference proteome</keyword>
<dbReference type="InterPro" id="IPR016186">
    <property type="entry name" value="C-type_lectin-like/link_sf"/>
</dbReference>
<dbReference type="PANTHER" id="PTHR22803">
    <property type="entry name" value="MANNOSE, PHOSPHOLIPASE, LECTIN RECEPTOR RELATED"/>
    <property type="match status" value="1"/>
</dbReference>
<dbReference type="InterPro" id="IPR001304">
    <property type="entry name" value="C-type_lectin-like"/>
</dbReference>
<accession>A0AAW1G630</accession>
<evidence type="ECO:0000259" key="4">
    <source>
        <dbReference type="PROSITE" id="PS50041"/>
    </source>
</evidence>
<dbReference type="Proteomes" id="UP001488805">
    <property type="component" value="Unassembled WGS sequence"/>
</dbReference>
<evidence type="ECO:0000313" key="5">
    <source>
        <dbReference type="EMBL" id="KAK9541818.1"/>
    </source>
</evidence>
<gene>
    <name evidence="5" type="ORF">VZT92_001836</name>
</gene>
<keyword evidence="3" id="KW-0812">Transmembrane</keyword>
<dbReference type="Gene3D" id="3.10.100.10">
    <property type="entry name" value="Mannose-Binding Protein A, subunit A"/>
    <property type="match status" value="1"/>
</dbReference>
<dbReference type="SMART" id="SM00034">
    <property type="entry name" value="CLECT"/>
    <property type="match status" value="1"/>
</dbReference>
<proteinExistence type="predicted"/>
<organism evidence="5 6">
    <name type="scientific">Zoarces viviparus</name>
    <name type="common">Viviparous eelpout</name>
    <name type="synonym">Blennius viviparus</name>
    <dbReference type="NCBI Taxonomy" id="48416"/>
    <lineage>
        <taxon>Eukaryota</taxon>
        <taxon>Metazoa</taxon>
        <taxon>Chordata</taxon>
        <taxon>Craniata</taxon>
        <taxon>Vertebrata</taxon>
        <taxon>Euteleostomi</taxon>
        <taxon>Actinopterygii</taxon>
        <taxon>Neopterygii</taxon>
        <taxon>Teleostei</taxon>
        <taxon>Neoteleostei</taxon>
        <taxon>Acanthomorphata</taxon>
        <taxon>Eupercaria</taxon>
        <taxon>Perciformes</taxon>
        <taxon>Cottioidei</taxon>
        <taxon>Zoarcales</taxon>
        <taxon>Zoarcidae</taxon>
        <taxon>Zoarcinae</taxon>
        <taxon>Zoarces</taxon>
    </lineage>
</organism>
<evidence type="ECO:0000313" key="6">
    <source>
        <dbReference type="Proteomes" id="UP001488805"/>
    </source>
</evidence>
<evidence type="ECO:0000256" key="2">
    <source>
        <dbReference type="ARBA" id="ARBA00023157"/>
    </source>
</evidence>
<protein>
    <recommendedName>
        <fullName evidence="4">C-type lectin domain-containing protein</fullName>
    </recommendedName>
</protein>
<dbReference type="InterPro" id="IPR018378">
    <property type="entry name" value="C-type_lectin_CS"/>
</dbReference>
<keyword evidence="3" id="KW-1133">Transmembrane helix</keyword>
<evidence type="ECO:0000256" key="3">
    <source>
        <dbReference type="SAM" id="Phobius"/>
    </source>
</evidence>
<evidence type="ECO:0000256" key="1">
    <source>
        <dbReference type="ARBA" id="ARBA00022734"/>
    </source>
</evidence>
<dbReference type="PROSITE" id="PS00615">
    <property type="entry name" value="C_TYPE_LECTIN_1"/>
    <property type="match status" value="1"/>
</dbReference>
<dbReference type="InterPro" id="IPR033989">
    <property type="entry name" value="CD209-like_CTLD"/>
</dbReference>
<dbReference type="EMBL" id="JBCEZU010000002">
    <property type="protein sequence ID" value="KAK9541818.1"/>
    <property type="molecule type" value="Genomic_DNA"/>
</dbReference>